<evidence type="ECO:0000313" key="3">
    <source>
        <dbReference type="EMBL" id="NML64223.1"/>
    </source>
</evidence>
<keyword evidence="3" id="KW-0378">Hydrolase</keyword>
<organism evidence="3 4">
    <name type="scientific">Hymenobacter polaris</name>
    <dbReference type="NCBI Taxonomy" id="2682546"/>
    <lineage>
        <taxon>Bacteria</taxon>
        <taxon>Pseudomonadati</taxon>
        <taxon>Bacteroidota</taxon>
        <taxon>Cytophagia</taxon>
        <taxon>Cytophagales</taxon>
        <taxon>Hymenobacteraceae</taxon>
        <taxon>Hymenobacter</taxon>
    </lineage>
</organism>
<gene>
    <name evidence="3" type="ORF">HHL22_03295</name>
</gene>
<dbReference type="InterPro" id="IPR032466">
    <property type="entry name" value="Metal_Hydrolase"/>
</dbReference>
<keyword evidence="1" id="KW-0456">Lyase</keyword>
<protein>
    <submittedName>
        <fullName evidence="3">Amidohydrolase</fullName>
    </submittedName>
</protein>
<dbReference type="PANTHER" id="PTHR21240:SF30">
    <property type="entry name" value="AMIDOHYDROLASE-RELATED DOMAIN-CONTAINING PROTEIN-RELATED"/>
    <property type="match status" value="1"/>
</dbReference>
<dbReference type="AlphaFoldDB" id="A0A7Y0ABE8"/>
<dbReference type="InterPro" id="IPR006680">
    <property type="entry name" value="Amidohydro-rel"/>
</dbReference>
<dbReference type="GO" id="GO:0019748">
    <property type="term" value="P:secondary metabolic process"/>
    <property type="evidence" value="ECO:0007669"/>
    <property type="project" value="TreeGrafter"/>
</dbReference>
<dbReference type="InterPro" id="IPR032465">
    <property type="entry name" value="ACMSD"/>
</dbReference>
<dbReference type="GO" id="GO:0016831">
    <property type="term" value="F:carboxy-lyase activity"/>
    <property type="evidence" value="ECO:0007669"/>
    <property type="project" value="InterPro"/>
</dbReference>
<keyword evidence="4" id="KW-1185">Reference proteome</keyword>
<evidence type="ECO:0000256" key="1">
    <source>
        <dbReference type="ARBA" id="ARBA00023239"/>
    </source>
</evidence>
<dbReference type="Gene3D" id="3.20.20.140">
    <property type="entry name" value="Metal-dependent hydrolases"/>
    <property type="match status" value="1"/>
</dbReference>
<dbReference type="GO" id="GO:0016787">
    <property type="term" value="F:hydrolase activity"/>
    <property type="evidence" value="ECO:0007669"/>
    <property type="project" value="UniProtKB-KW"/>
</dbReference>
<proteinExistence type="predicted"/>
<dbReference type="RefSeq" id="WP_169529534.1">
    <property type="nucleotide sequence ID" value="NZ_JABBGH010000001.1"/>
</dbReference>
<accession>A0A7Y0ABE8</accession>
<dbReference type="PANTHER" id="PTHR21240">
    <property type="entry name" value="2-AMINO-3-CARBOXYLMUCONATE-6-SEMIALDEHYDE DECARBOXYLASE"/>
    <property type="match status" value="1"/>
</dbReference>
<dbReference type="EMBL" id="JABBGH010000001">
    <property type="protein sequence ID" value="NML64223.1"/>
    <property type="molecule type" value="Genomic_DNA"/>
</dbReference>
<evidence type="ECO:0000313" key="4">
    <source>
        <dbReference type="Proteomes" id="UP000559626"/>
    </source>
</evidence>
<name>A0A7Y0ABE8_9BACT</name>
<dbReference type="Pfam" id="PF04909">
    <property type="entry name" value="Amidohydro_2"/>
    <property type="match status" value="1"/>
</dbReference>
<evidence type="ECO:0000259" key="2">
    <source>
        <dbReference type="Pfam" id="PF04909"/>
    </source>
</evidence>
<feature type="domain" description="Amidohydrolase-related" evidence="2">
    <location>
        <begin position="61"/>
        <end position="336"/>
    </location>
</feature>
<dbReference type="GO" id="GO:0005829">
    <property type="term" value="C:cytosol"/>
    <property type="evidence" value="ECO:0007669"/>
    <property type="project" value="TreeGrafter"/>
</dbReference>
<reference evidence="3 4" key="1">
    <citation type="submission" date="2020-04" db="EMBL/GenBank/DDBJ databases">
        <title>Hymenobacter polaris sp. nov., isolated from Arctic soil.</title>
        <authorList>
            <person name="Dahal R.H."/>
        </authorList>
    </citation>
    <scope>NUCLEOTIDE SEQUENCE [LARGE SCALE GENOMIC DNA]</scope>
    <source>
        <strain evidence="3 4">RP-2-7</strain>
    </source>
</reference>
<dbReference type="Proteomes" id="UP000559626">
    <property type="component" value="Unassembled WGS sequence"/>
</dbReference>
<sequence>MPSPFFPPRVVALEEHVSFPDLQQRIPLAARQQAGWPADDNPDSPTAEYAKKLAEIGPERLALMDAAGITVQVLSISGPGAELLLPDQGPAFAREYNDRLAAGIDKYPERFRGFAHLPLTNPQAAADELTRCVREHQFVGALLNGTTQGKFLDAPEFAPVLAQAEALGVPLYLHPGIPPQPVREAYYSHLPGSLGERLSMAGFGWHAETAIHILRLIFSGTLEKFPRLKLIIGHMGETLPVMMARIDNTVPQEQSQLPRTVAQTLRDQVHITTSGIFTRPPLMAALATFGLANILFSVDYPYAPDAAGQKFLAGLELPPADIVQLACGNADRLLGLAQ</sequence>
<comment type="caution">
    <text evidence="3">The sequence shown here is derived from an EMBL/GenBank/DDBJ whole genome shotgun (WGS) entry which is preliminary data.</text>
</comment>
<dbReference type="SUPFAM" id="SSF51556">
    <property type="entry name" value="Metallo-dependent hydrolases"/>
    <property type="match status" value="1"/>
</dbReference>